<protein>
    <submittedName>
        <fullName evidence="2">Uncharacterized protein</fullName>
    </submittedName>
</protein>
<feature type="compositionally biased region" description="Basic and acidic residues" evidence="1">
    <location>
        <begin position="10"/>
        <end position="21"/>
    </location>
</feature>
<feature type="region of interest" description="Disordered" evidence="1">
    <location>
        <begin position="1"/>
        <end position="291"/>
    </location>
</feature>
<organism evidence="2 3">
    <name type="scientific">Curvularia kusanoi</name>
    <name type="common">Cochliobolus kusanoi</name>
    <dbReference type="NCBI Taxonomy" id="90978"/>
    <lineage>
        <taxon>Eukaryota</taxon>
        <taxon>Fungi</taxon>
        <taxon>Dikarya</taxon>
        <taxon>Ascomycota</taxon>
        <taxon>Pezizomycotina</taxon>
        <taxon>Dothideomycetes</taxon>
        <taxon>Pleosporomycetidae</taxon>
        <taxon>Pleosporales</taxon>
        <taxon>Pleosporineae</taxon>
        <taxon>Pleosporaceae</taxon>
        <taxon>Curvularia</taxon>
    </lineage>
</organism>
<feature type="compositionally biased region" description="Basic and acidic residues" evidence="1">
    <location>
        <begin position="54"/>
        <end position="63"/>
    </location>
</feature>
<dbReference type="Proteomes" id="UP000801428">
    <property type="component" value="Unassembled WGS sequence"/>
</dbReference>
<feature type="compositionally biased region" description="Low complexity" evidence="1">
    <location>
        <begin position="154"/>
        <end position="166"/>
    </location>
</feature>
<feature type="compositionally biased region" description="Acidic residues" evidence="1">
    <location>
        <begin position="194"/>
        <end position="204"/>
    </location>
</feature>
<name>A0A9P4W872_CURKU</name>
<feature type="compositionally biased region" description="Polar residues" evidence="1">
    <location>
        <begin position="115"/>
        <end position="141"/>
    </location>
</feature>
<keyword evidence="3" id="KW-1185">Reference proteome</keyword>
<dbReference type="EMBL" id="SWKU01000029">
    <property type="protein sequence ID" value="KAF2996060.1"/>
    <property type="molecule type" value="Genomic_DNA"/>
</dbReference>
<proteinExistence type="predicted"/>
<evidence type="ECO:0000313" key="3">
    <source>
        <dbReference type="Proteomes" id="UP000801428"/>
    </source>
</evidence>
<dbReference type="AlphaFoldDB" id="A0A9P4W872"/>
<feature type="compositionally biased region" description="Basic and acidic residues" evidence="1">
    <location>
        <begin position="232"/>
        <end position="243"/>
    </location>
</feature>
<sequence>MAFFSKLKKAKDAAHEHKKEAAAAQAEVKPKVPYKHVPVHAGIDALSANPTTIRSDELREKIAAARRSRSMSSASAPSRSGSALYQSVPSPARSRPSSVMSVPSSAVSSASHSRNGSLSRRTNSDLSISTMMQSHQETPSRGRQPVRRDYFSHQPGVPAVPQVPAQHRPKKPQKTVSSRSSIKRRSPLSAMSITEDDEAAEESSDSSQASDGSVASSQSSTTDISRPSSRQDQIKDLTSDIPRENNYSRPLSTITSAPATPDVVPHAQDKKQPSVEVSAQPQLAKRKSIKQRFSMFSRKSAVVAAH</sequence>
<feature type="compositionally biased region" description="Low complexity" evidence="1">
    <location>
        <begin position="70"/>
        <end position="114"/>
    </location>
</feature>
<feature type="compositionally biased region" description="Polar residues" evidence="1">
    <location>
        <begin position="245"/>
        <end position="258"/>
    </location>
</feature>
<comment type="caution">
    <text evidence="2">The sequence shown here is derived from an EMBL/GenBank/DDBJ whole genome shotgun (WGS) entry which is preliminary data.</text>
</comment>
<gene>
    <name evidence="2" type="ORF">E8E13_003627</name>
</gene>
<evidence type="ECO:0000256" key="1">
    <source>
        <dbReference type="SAM" id="MobiDB-lite"/>
    </source>
</evidence>
<evidence type="ECO:0000313" key="2">
    <source>
        <dbReference type="EMBL" id="KAF2996060.1"/>
    </source>
</evidence>
<feature type="compositionally biased region" description="Low complexity" evidence="1">
    <location>
        <begin position="205"/>
        <end position="228"/>
    </location>
</feature>
<reference evidence="2" key="1">
    <citation type="submission" date="2019-04" db="EMBL/GenBank/DDBJ databases">
        <title>Sequencing of skin fungus with MAO and IRED activity.</title>
        <authorList>
            <person name="Marsaioli A.J."/>
            <person name="Bonatto J.M.C."/>
            <person name="Reis Junior O."/>
        </authorList>
    </citation>
    <scope>NUCLEOTIDE SEQUENCE</scope>
    <source>
        <strain evidence="2">30M1</strain>
    </source>
</reference>
<accession>A0A9P4W872</accession>
<dbReference type="OrthoDB" id="5225441at2759"/>